<evidence type="ECO:0000313" key="1">
    <source>
        <dbReference type="EMBL" id="GAG81980.1"/>
    </source>
</evidence>
<accession>X1AHD7</accession>
<comment type="caution">
    <text evidence="1">The sequence shown here is derived from an EMBL/GenBank/DDBJ whole genome shotgun (WGS) entry which is preliminary data.</text>
</comment>
<feature type="non-terminal residue" evidence="1">
    <location>
        <position position="1"/>
    </location>
</feature>
<gene>
    <name evidence="1" type="ORF">S01H4_31649</name>
</gene>
<reference evidence="1" key="1">
    <citation type="journal article" date="2014" name="Front. Microbiol.">
        <title>High frequency of phylogenetically diverse reductive dehalogenase-homologous genes in deep subseafloor sedimentary metagenomes.</title>
        <authorList>
            <person name="Kawai M."/>
            <person name="Futagami T."/>
            <person name="Toyoda A."/>
            <person name="Takaki Y."/>
            <person name="Nishi S."/>
            <person name="Hori S."/>
            <person name="Arai W."/>
            <person name="Tsubouchi T."/>
            <person name="Morono Y."/>
            <person name="Uchiyama I."/>
            <person name="Ito T."/>
            <person name="Fujiyama A."/>
            <person name="Inagaki F."/>
            <person name="Takami H."/>
        </authorList>
    </citation>
    <scope>NUCLEOTIDE SEQUENCE</scope>
    <source>
        <strain evidence="1">Expedition CK06-06</strain>
    </source>
</reference>
<dbReference type="AlphaFoldDB" id="X1AHD7"/>
<proteinExistence type="predicted"/>
<dbReference type="EMBL" id="BART01016459">
    <property type="protein sequence ID" value="GAG81980.1"/>
    <property type="molecule type" value="Genomic_DNA"/>
</dbReference>
<sequence length="34" mass="3942">VGEYFKVTFSGTVDALAIFGGYRIEYKEEIPWQK</sequence>
<organism evidence="1">
    <name type="scientific">marine sediment metagenome</name>
    <dbReference type="NCBI Taxonomy" id="412755"/>
    <lineage>
        <taxon>unclassified sequences</taxon>
        <taxon>metagenomes</taxon>
        <taxon>ecological metagenomes</taxon>
    </lineage>
</organism>
<name>X1AHD7_9ZZZZ</name>
<protein>
    <submittedName>
        <fullName evidence="1">Uncharacterized protein</fullName>
    </submittedName>
</protein>